<dbReference type="GO" id="GO:0005524">
    <property type="term" value="F:ATP binding"/>
    <property type="evidence" value="ECO:0007669"/>
    <property type="project" value="UniProtKB-KW"/>
</dbReference>
<dbReference type="RefSeq" id="XP_034235508.1">
    <property type="nucleotide sequence ID" value="XM_034379617.1"/>
</dbReference>
<evidence type="ECO:0000313" key="8">
    <source>
        <dbReference type="RefSeq" id="XP_034235508.1"/>
    </source>
</evidence>
<evidence type="ECO:0000256" key="2">
    <source>
        <dbReference type="ARBA" id="ARBA00022741"/>
    </source>
</evidence>
<keyword evidence="3 4" id="KW-0067">ATP-binding</keyword>
<proteinExistence type="inferred from homology"/>
<sequence length="539" mass="58752">MATADPAPAVGIDLGTTYSVVGVYRKRKVEIIQNDAGKRTTPSYVAFTDTEEYVGEAAKELANKNTLFDSKRLLGRRFDDPEVQKDLEGWPFTVVNDGGTPKYEIVKDGLPQMVTAEEVSAKVLEGMKVTAEDSLETTITKAVVTVPAYFNDSQKQATIAAGQLAGLDVIAILPEPTAAAMAFGFGKGKNSTVLIFDLGGGTFDVSVLIIRGDNFQILAHGGDTHLGGQDFDSILLDFVIEDIKQSLGVTIRSEEEPETLHELRGACELVKRKLSTIPQASINVFLNRHGKGYKKDITRALFEDLCTPYFKRAVDILPTVLTEAKVSKEDIDDVVLVGGSTRIPKVRNMVQEFFNGKELNKSVNPDEAVAQGAAIHAAALTGQSGAKQVVMQDVTSLSLGIALADGLVAVLIPRNTPLPFQITKGFTSASDNQEEAEFKVCQGERARWEDNHVLGDFTLSIPSLPQGDVDIATTFSLDAGGVLTVTARERSTNEEASVTLHSEARLSDRELQEMLRKAQQHRAQDEELRDRARRERYRV</sequence>
<keyword evidence="2 4" id="KW-0547">Nucleotide-binding</keyword>
<dbReference type="OrthoDB" id="6685209at2759"/>
<dbReference type="FunFam" id="3.30.30.30:FF:000001">
    <property type="entry name" value="heat shock 70 kDa protein-like"/>
    <property type="match status" value="1"/>
</dbReference>
<dbReference type="GO" id="GO:0006950">
    <property type="term" value="P:response to stress"/>
    <property type="evidence" value="ECO:0007669"/>
    <property type="project" value="UniProtKB-ARBA"/>
</dbReference>
<dbReference type="SUPFAM" id="SSF100920">
    <property type="entry name" value="Heat shock protein 70kD (HSP70), peptide-binding domain"/>
    <property type="match status" value="1"/>
</dbReference>
<evidence type="ECO:0000256" key="3">
    <source>
        <dbReference type="ARBA" id="ARBA00022840"/>
    </source>
</evidence>
<dbReference type="PRINTS" id="PR00301">
    <property type="entry name" value="HEATSHOCK70"/>
</dbReference>
<gene>
    <name evidence="7 8 9" type="primary">LOC117641870</name>
</gene>
<organism evidence="8">
    <name type="scientific">Thrips palmi</name>
    <name type="common">Melon thrips</name>
    <dbReference type="NCBI Taxonomy" id="161013"/>
    <lineage>
        <taxon>Eukaryota</taxon>
        <taxon>Metazoa</taxon>
        <taxon>Ecdysozoa</taxon>
        <taxon>Arthropoda</taxon>
        <taxon>Hexapoda</taxon>
        <taxon>Insecta</taxon>
        <taxon>Pterygota</taxon>
        <taxon>Neoptera</taxon>
        <taxon>Paraneoptera</taxon>
        <taxon>Thysanoptera</taxon>
        <taxon>Terebrantia</taxon>
        <taxon>Thripoidea</taxon>
        <taxon>Thripidae</taxon>
        <taxon>Thrips</taxon>
    </lineage>
</organism>
<dbReference type="RefSeq" id="XP_034235507.1">
    <property type="nucleotide sequence ID" value="XM_034379616.1"/>
</dbReference>
<dbReference type="PROSITE" id="PS00297">
    <property type="entry name" value="HSP70_1"/>
    <property type="match status" value="1"/>
</dbReference>
<dbReference type="RefSeq" id="XP_034235509.1">
    <property type="nucleotide sequence ID" value="XM_034379618.1"/>
</dbReference>
<dbReference type="InterPro" id="IPR043129">
    <property type="entry name" value="ATPase_NBD"/>
</dbReference>
<dbReference type="SUPFAM" id="SSF53067">
    <property type="entry name" value="Actin-like ATPase domain"/>
    <property type="match status" value="2"/>
</dbReference>
<comment type="similarity">
    <text evidence="1 4">Belongs to the heat shock protein 70 family.</text>
</comment>
<dbReference type="PROSITE" id="PS00329">
    <property type="entry name" value="HSP70_2"/>
    <property type="match status" value="1"/>
</dbReference>
<dbReference type="Gene3D" id="3.30.420.40">
    <property type="match status" value="2"/>
</dbReference>
<reference evidence="7 8" key="1">
    <citation type="submission" date="2025-04" db="UniProtKB">
        <authorList>
            <consortium name="RefSeq"/>
        </authorList>
    </citation>
    <scope>IDENTIFICATION</scope>
    <source>
        <tissue evidence="7 8">Total insect</tissue>
    </source>
</reference>
<dbReference type="FunFam" id="3.90.640.10:FF:000003">
    <property type="entry name" value="Molecular chaperone DnaK"/>
    <property type="match status" value="1"/>
</dbReference>
<evidence type="ECO:0000313" key="6">
    <source>
        <dbReference type="Proteomes" id="UP000515158"/>
    </source>
</evidence>
<dbReference type="Gene3D" id="3.30.30.30">
    <property type="match status" value="1"/>
</dbReference>
<keyword evidence="6" id="KW-1185">Reference proteome</keyword>
<dbReference type="PANTHER" id="PTHR19375">
    <property type="entry name" value="HEAT SHOCK PROTEIN 70KDA"/>
    <property type="match status" value="1"/>
</dbReference>
<dbReference type="GeneID" id="117641870"/>
<evidence type="ECO:0000256" key="1">
    <source>
        <dbReference type="ARBA" id="ARBA00007381"/>
    </source>
</evidence>
<dbReference type="InterPro" id="IPR013126">
    <property type="entry name" value="Hsp_70_fam"/>
</dbReference>
<dbReference type="KEGG" id="tpal:117641870"/>
<dbReference type="InterPro" id="IPR018181">
    <property type="entry name" value="Heat_shock_70_CS"/>
</dbReference>
<feature type="region of interest" description="Disordered" evidence="5">
    <location>
        <begin position="517"/>
        <end position="539"/>
    </location>
</feature>
<dbReference type="Proteomes" id="UP000515158">
    <property type="component" value="Unplaced"/>
</dbReference>
<accession>A0A6P8Y7A5</accession>
<dbReference type="Gene3D" id="3.90.640.10">
    <property type="entry name" value="Actin, Chain A, domain 4"/>
    <property type="match status" value="1"/>
</dbReference>
<evidence type="ECO:0000313" key="9">
    <source>
        <dbReference type="RefSeq" id="XP_034235509.1"/>
    </source>
</evidence>
<dbReference type="AlphaFoldDB" id="A0A6P8Y7A5"/>
<name>A0A6P8Y7A5_THRPL</name>
<dbReference type="CDD" id="cd24028">
    <property type="entry name" value="ASKHA_NBD_HSP70_HSPA1-like"/>
    <property type="match status" value="1"/>
</dbReference>
<dbReference type="GO" id="GO:0140662">
    <property type="term" value="F:ATP-dependent protein folding chaperone"/>
    <property type="evidence" value="ECO:0007669"/>
    <property type="project" value="InterPro"/>
</dbReference>
<dbReference type="Pfam" id="PF00012">
    <property type="entry name" value="HSP70"/>
    <property type="match status" value="1"/>
</dbReference>
<evidence type="ECO:0000313" key="7">
    <source>
        <dbReference type="RefSeq" id="XP_034235507.1"/>
    </source>
</evidence>
<protein>
    <submittedName>
        <fullName evidence="7 8">Heat shock cognate 71 kDa protein-like</fullName>
    </submittedName>
</protein>
<evidence type="ECO:0000256" key="4">
    <source>
        <dbReference type="RuleBase" id="RU003322"/>
    </source>
</evidence>
<dbReference type="Gene3D" id="2.60.34.10">
    <property type="entry name" value="Substrate Binding Domain Of DNAk, Chain A, domain 1"/>
    <property type="match status" value="1"/>
</dbReference>
<dbReference type="InterPro" id="IPR029047">
    <property type="entry name" value="HSP70_peptide-bd_sf"/>
</dbReference>
<evidence type="ECO:0000256" key="5">
    <source>
        <dbReference type="SAM" id="MobiDB-lite"/>
    </source>
</evidence>